<dbReference type="AlphaFoldDB" id="A0A0T6B1E9"/>
<evidence type="ECO:0000256" key="1">
    <source>
        <dbReference type="SAM" id="Phobius"/>
    </source>
</evidence>
<keyword evidence="1" id="KW-0472">Membrane</keyword>
<dbReference type="Proteomes" id="UP000051574">
    <property type="component" value="Unassembled WGS sequence"/>
</dbReference>
<name>A0A0T6B1E9_9SCAR</name>
<dbReference type="GO" id="GO:0006629">
    <property type="term" value="P:lipid metabolic process"/>
    <property type="evidence" value="ECO:0007669"/>
    <property type="project" value="InterPro"/>
</dbReference>
<feature type="transmembrane region" description="Helical" evidence="1">
    <location>
        <begin position="30"/>
        <end position="52"/>
    </location>
</feature>
<keyword evidence="1" id="KW-0812">Transmembrane</keyword>
<accession>A0A0T6B1E9</accession>
<keyword evidence="1" id="KW-1133">Transmembrane helix</keyword>
<keyword evidence="3" id="KW-1185">Reference proteome</keyword>
<comment type="caution">
    <text evidence="2">The sequence shown here is derived from an EMBL/GenBank/DDBJ whole genome shotgun (WGS) entry which is preliminary data.</text>
</comment>
<reference evidence="2 3" key="1">
    <citation type="submission" date="2015-09" db="EMBL/GenBank/DDBJ databases">
        <title>Draft genome of the scarab beetle Oryctes borbonicus.</title>
        <authorList>
            <person name="Meyer J.M."/>
            <person name="Markov G.V."/>
            <person name="Baskaran P."/>
            <person name="Herrmann M."/>
            <person name="Sommer R.J."/>
            <person name="Roedelsperger C."/>
        </authorList>
    </citation>
    <scope>NUCLEOTIDE SEQUENCE [LARGE SCALE GENOMIC DNA]</scope>
    <source>
        <strain evidence="2">OB123</strain>
        <tissue evidence="2">Whole animal</tissue>
    </source>
</reference>
<sequence>ARSFSKADLIPYILPLVMYLFSNQTVTSVILMWNAVLLCGSFIFIAVGINAAHHHPEIFHDGDTPRKETDWGMNQLDAVMDRNEITGSHFLVLTNFGDHALHHMFPTLDQGLLEHIYPVFQKTLKQFDIDLRFTSQIEMVKGQFLQMARSEPNPNPPSVKWNKEKQ</sequence>
<protein>
    <submittedName>
        <fullName evidence="2">Uncharacterized protein</fullName>
    </submittedName>
</protein>
<dbReference type="PANTHER" id="PTHR16740:SF1">
    <property type="entry name" value="CYTOCHROME B5-RELATED PROTEIN-RELATED"/>
    <property type="match status" value="1"/>
</dbReference>
<dbReference type="PANTHER" id="PTHR16740">
    <property type="entry name" value="CYTOCHROME B5-RELATED PROTEIN-RELATED"/>
    <property type="match status" value="1"/>
</dbReference>
<dbReference type="EMBL" id="LJIG01016301">
    <property type="protein sequence ID" value="KRT81012.1"/>
    <property type="molecule type" value="Genomic_DNA"/>
</dbReference>
<gene>
    <name evidence="2" type="ORF">AMK59_6162</name>
</gene>
<evidence type="ECO:0000313" key="3">
    <source>
        <dbReference type="Proteomes" id="UP000051574"/>
    </source>
</evidence>
<evidence type="ECO:0000313" key="2">
    <source>
        <dbReference type="EMBL" id="KRT81012.1"/>
    </source>
</evidence>
<organism evidence="2 3">
    <name type="scientific">Oryctes borbonicus</name>
    <dbReference type="NCBI Taxonomy" id="1629725"/>
    <lineage>
        <taxon>Eukaryota</taxon>
        <taxon>Metazoa</taxon>
        <taxon>Ecdysozoa</taxon>
        <taxon>Arthropoda</taxon>
        <taxon>Hexapoda</taxon>
        <taxon>Insecta</taxon>
        <taxon>Pterygota</taxon>
        <taxon>Neoptera</taxon>
        <taxon>Endopterygota</taxon>
        <taxon>Coleoptera</taxon>
        <taxon>Polyphaga</taxon>
        <taxon>Scarabaeiformia</taxon>
        <taxon>Scarabaeidae</taxon>
        <taxon>Dynastinae</taxon>
        <taxon>Oryctes</taxon>
    </lineage>
</organism>
<dbReference type="InterPro" id="IPR053100">
    <property type="entry name" value="Cytochrome_b5-related"/>
</dbReference>
<proteinExistence type="predicted"/>
<dbReference type="OrthoDB" id="260519at2759"/>
<feature type="non-terminal residue" evidence="2">
    <location>
        <position position="1"/>
    </location>
</feature>